<proteinExistence type="predicted"/>
<dbReference type="Proteomes" id="UP001300871">
    <property type="component" value="Unassembled WGS sequence"/>
</dbReference>
<organism evidence="2 3">
    <name type="scientific">Clostridium symbiosum</name>
    <name type="common">Bacteroides symbiosus</name>
    <dbReference type="NCBI Taxonomy" id="1512"/>
    <lineage>
        <taxon>Bacteria</taxon>
        <taxon>Bacillati</taxon>
        <taxon>Bacillota</taxon>
        <taxon>Clostridia</taxon>
        <taxon>Lachnospirales</taxon>
        <taxon>Lachnospiraceae</taxon>
        <taxon>Otoolea</taxon>
    </lineage>
</organism>
<dbReference type="GeneID" id="57968567"/>
<evidence type="ECO:0000313" key="3">
    <source>
        <dbReference type="Proteomes" id="UP001300871"/>
    </source>
</evidence>
<protein>
    <submittedName>
        <fullName evidence="2">Late competence development ComFB family protein</fullName>
    </submittedName>
</protein>
<evidence type="ECO:0000256" key="1">
    <source>
        <dbReference type="SAM" id="MobiDB-lite"/>
    </source>
</evidence>
<feature type="compositionally biased region" description="Low complexity" evidence="1">
    <location>
        <begin position="30"/>
        <end position="53"/>
    </location>
</feature>
<dbReference type="Pfam" id="PF10719">
    <property type="entry name" value="ComFB"/>
    <property type="match status" value="1"/>
</dbReference>
<dbReference type="AlphaFoldDB" id="A0AAW6AS22"/>
<accession>A0AAW6AS22</accession>
<dbReference type="InterPro" id="IPR019657">
    <property type="entry name" value="ComFB"/>
</dbReference>
<sequence>MAKSRAEIDKEIMYRKIMPSAARSGGAVTSADPGSTAAAAAPSSEIPSPFSAPGRKTAGLQLPESQDMILVNLMEDLVLSRLDATLMRFNCCKCNKCKKDIAAIALNKLTPKYAVISRGDEVKKTETENQYGTEVTGALVQAIMLVKKEPRH</sequence>
<gene>
    <name evidence="2" type="ORF">PM006_00130</name>
</gene>
<reference evidence="2" key="1">
    <citation type="submission" date="2023-01" db="EMBL/GenBank/DDBJ databases">
        <title>Human gut microbiome strain richness.</title>
        <authorList>
            <person name="Chen-Liaw A."/>
        </authorList>
    </citation>
    <scope>NUCLEOTIDE SEQUENCE</scope>
    <source>
        <strain evidence="2">B1_m1001713B170214d0_201011</strain>
    </source>
</reference>
<feature type="region of interest" description="Disordered" evidence="1">
    <location>
        <begin position="21"/>
        <end position="58"/>
    </location>
</feature>
<name>A0AAW6AS22_CLOSY</name>
<dbReference type="RefSeq" id="WP_100932218.1">
    <property type="nucleotide sequence ID" value="NZ_JAAIMZ010000002.1"/>
</dbReference>
<evidence type="ECO:0000313" key="2">
    <source>
        <dbReference type="EMBL" id="MDB1998616.1"/>
    </source>
</evidence>
<comment type="caution">
    <text evidence="2">The sequence shown here is derived from an EMBL/GenBank/DDBJ whole genome shotgun (WGS) entry which is preliminary data.</text>
</comment>
<dbReference type="EMBL" id="JAQLGM010000001">
    <property type="protein sequence ID" value="MDB1998616.1"/>
    <property type="molecule type" value="Genomic_DNA"/>
</dbReference>